<organism evidence="2 3">
    <name type="scientific">Knufia peltigerae</name>
    <dbReference type="NCBI Taxonomy" id="1002370"/>
    <lineage>
        <taxon>Eukaryota</taxon>
        <taxon>Fungi</taxon>
        <taxon>Dikarya</taxon>
        <taxon>Ascomycota</taxon>
        <taxon>Pezizomycotina</taxon>
        <taxon>Eurotiomycetes</taxon>
        <taxon>Chaetothyriomycetidae</taxon>
        <taxon>Chaetothyriales</taxon>
        <taxon>Trichomeriaceae</taxon>
        <taxon>Knufia</taxon>
    </lineage>
</organism>
<dbReference type="AlphaFoldDB" id="A0AA39D4F4"/>
<evidence type="ECO:0000313" key="3">
    <source>
        <dbReference type="Proteomes" id="UP001172681"/>
    </source>
</evidence>
<keyword evidence="3" id="KW-1185">Reference proteome</keyword>
<feature type="compositionally biased region" description="Basic and acidic residues" evidence="1">
    <location>
        <begin position="258"/>
        <end position="268"/>
    </location>
</feature>
<feature type="compositionally biased region" description="Acidic residues" evidence="1">
    <location>
        <begin position="508"/>
        <end position="523"/>
    </location>
</feature>
<proteinExistence type="predicted"/>
<feature type="compositionally biased region" description="Basic and acidic residues" evidence="1">
    <location>
        <begin position="241"/>
        <end position="251"/>
    </location>
</feature>
<accession>A0AA39D4F4</accession>
<dbReference type="EMBL" id="JAPDRN010000003">
    <property type="protein sequence ID" value="KAJ9646049.1"/>
    <property type="molecule type" value="Genomic_DNA"/>
</dbReference>
<gene>
    <name evidence="2" type="ORF">H2204_000711</name>
</gene>
<name>A0AA39D4F4_9EURO</name>
<dbReference type="Proteomes" id="UP001172681">
    <property type="component" value="Unassembled WGS sequence"/>
</dbReference>
<reference evidence="2" key="1">
    <citation type="submission" date="2022-10" db="EMBL/GenBank/DDBJ databases">
        <title>Culturing micro-colonial fungi from biological soil crusts in the Mojave desert and describing Neophaeococcomyces mojavensis, and introducing the new genera and species Taxawa tesnikishii.</title>
        <authorList>
            <person name="Kurbessoian T."/>
            <person name="Stajich J.E."/>
        </authorList>
    </citation>
    <scope>NUCLEOTIDE SEQUENCE</scope>
    <source>
        <strain evidence="2">TK_35</strain>
    </source>
</reference>
<feature type="region of interest" description="Disordered" evidence="1">
    <location>
        <begin position="501"/>
        <end position="523"/>
    </location>
</feature>
<protein>
    <submittedName>
        <fullName evidence="2">Uncharacterized protein</fullName>
    </submittedName>
</protein>
<comment type="caution">
    <text evidence="2">The sequence shown here is derived from an EMBL/GenBank/DDBJ whole genome shotgun (WGS) entry which is preliminary data.</text>
</comment>
<sequence length="523" mass="58095">MAANHHQLAEQRARLIHEQVQAVPVDQRGLSPFANIDPDTLPTSQDLSSGIVPADTQTLFPDALTADKYHDVMLQAKAGPVDSSIPPTLDMRKAHVRVLFMAFKCVPTDRQNHDSDADEDVEQIRKRDVSDAFKTQSHDNHMVEALCWKILDACIRRSRKEQNLVEGYLGEAGKSHGKRHSWTFKERFDKIVNTMARSKSVCKHLFDTPYMLRIVDDPVTSYKRVVSNKRLNQQKGQLMKRGKEAVEEDKRSNKRRKIEPAMERHADGSRAQASPVDSNTRSHRRTLVPIAPSTRVPGSGSRQDLASLQTLAMNSSELNDRQPPGEMTAEHYANVNSTNLFGRPGIGSYMNTGTRGMQPRYHTPRTPQMFPEMGYLSAVGPSPCSGEATEMFPVFSGPGSRSTYSSGDTASDHDEQQFWGVGAGAENTLTDNFGGHTPNMMGNHELIGYGDAGLHKQGDWEMPTGSAHMTMGPPMAPYNSPLLPSDEMSAVFTRDFAPDHDTIVNEPFVDDDNEEEDADAEYD</sequence>
<evidence type="ECO:0000256" key="1">
    <source>
        <dbReference type="SAM" id="MobiDB-lite"/>
    </source>
</evidence>
<feature type="region of interest" description="Disordered" evidence="1">
    <location>
        <begin position="228"/>
        <end position="303"/>
    </location>
</feature>
<evidence type="ECO:0000313" key="2">
    <source>
        <dbReference type="EMBL" id="KAJ9646049.1"/>
    </source>
</evidence>